<keyword evidence="1 2" id="KW-0807">Transducer</keyword>
<organism evidence="5 6">
    <name type="scientific">Niallia taxi</name>
    <dbReference type="NCBI Taxonomy" id="2499688"/>
    <lineage>
        <taxon>Bacteria</taxon>
        <taxon>Bacillati</taxon>
        <taxon>Bacillota</taxon>
        <taxon>Bacilli</taxon>
        <taxon>Bacillales</taxon>
        <taxon>Bacillaceae</taxon>
        <taxon>Niallia</taxon>
    </lineage>
</organism>
<evidence type="ECO:0000259" key="4">
    <source>
        <dbReference type="PROSITE" id="PS50111"/>
    </source>
</evidence>
<dbReference type="Proteomes" id="UP000288024">
    <property type="component" value="Unassembled WGS sequence"/>
</dbReference>
<dbReference type="Pfam" id="PF00015">
    <property type="entry name" value="MCPsignal"/>
    <property type="match status" value="1"/>
</dbReference>
<dbReference type="AlphaFoldDB" id="A0A3S2X367"/>
<dbReference type="Gene3D" id="6.10.340.10">
    <property type="match status" value="1"/>
</dbReference>
<dbReference type="GO" id="GO:0007165">
    <property type="term" value="P:signal transduction"/>
    <property type="evidence" value="ECO:0007669"/>
    <property type="project" value="UniProtKB-KW"/>
</dbReference>
<dbReference type="CDD" id="cd12913">
    <property type="entry name" value="PDC1_MCP_like"/>
    <property type="match status" value="1"/>
</dbReference>
<evidence type="ECO:0000256" key="2">
    <source>
        <dbReference type="PROSITE-ProRule" id="PRU00284"/>
    </source>
</evidence>
<dbReference type="PANTHER" id="PTHR32089:SF112">
    <property type="entry name" value="LYSOZYME-LIKE PROTEIN-RELATED"/>
    <property type="match status" value="1"/>
</dbReference>
<accession>A0A3S2X367</accession>
<dbReference type="SMART" id="SM00283">
    <property type="entry name" value="MA"/>
    <property type="match status" value="1"/>
</dbReference>
<dbReference type="RefSeq" id="WP_127738717.1">
    <property type="nucleotide sequence ID" value="NZ_RZTZ01000004.1"/>
</dbReference>
<evidence type="ECO:0000313" key="6">
    <source>
        <dbReference type="Proteomes" id="UP000288024"/>
    </source>
</evidence>
<keyword evidence="3" id="KW-0812">Transmembrane</keyword>
<dbReference type="EMBL" id="RZTZ01000004">
    <property type="protein sequence ID" value="RVT62765.1"/>
    <property type="molecule type" value="Genomic_DNA"/>
</dbReference>
<dbReference type="Gene3D" id="3.30.450.20">
    <property type="entry name" value="PAS domain"/>
    <property type="match status" value="1"/>
</dbReference>
<feature type="transmembrane region" description="Helical" evidence="3">
    <location>
        <begin position="302"/>
        <end position="324"/>
    </location>
</feature>
<dbReference type="PROSITE" id="PS50111">
    <property type="entry name" value="CHEMOTAXIS_TRANSDUC_2"/>
    <property type="match status" value="1"/>
</dbReference>
<gene>
    <name evidence="5" type="ORF">EM808_13480</name>
</gene>
<dbReference type="Gene3D" id="1.10.287.950">
    <property type="entry name" value="Methyl-accepting chemotaxis protein"/>
    <property type="match status" value="1"/>
</dbReference>
<sequence length="691" mass="76274">MKFKHRKKSIAASLISFVVPIIIIALVVISSIGYTFSKQIIKRQLDYAMNTKLEETAQGIITILEKENGLANSLAKTVEVNSDLLKDNDYNGLLQNYIPMYNETFGMGIWFEPNAVKGKKQYAPYAYKDGENVTVDDSYTTGDLYIWSTEWYKVGSQENGGWTKAYEDPSTNVSMVTSAFPFKNQNGNLMGVVTVDVDISSIQKLITEANIDYDGKAMLVQNDGILLGGVDEKRLTKESILDDKNSSLVTASKYMLANKTGKTEYTADNEKYLYYFSTIPNTDWKIGISVSESKLFDSLNDLLRIFVLSGLVSIVLVTIAIVIYSNRMGKTAKKYSNIAEVVADGGLVNEFAEKDLTRKDELGDIGRSLFNMQNNLTDVINNFQTNALSIDDHAQNLSSFSQQMSATSENVATAITTVAEGATEQHHKIKSVNSGLNQFGTSLDSMTQSINDVDSSTNSILSMANESSQEMNMMMKAFESLNTTFMELIERVKSVELNIRNVNEMTEIINSIAEQTNLLALNAAIEAARVGDSGKGFAVVANEIRNLAEKSRESSDKIDSIINGVSKDTTQMVESAEDVNKELLSQRGQLDTTIHSFEEIINAVEEISPKIKDIKDSSIKIQQEKTVIMEELDQTGAIAEDVAASAEEISASAEEMSASIQEVSASAVSLGEMTYEMKTKINFFKLKKKED</sequence>
<dbReference type="InterPro" id="IPR029151">
    <property type="entry name" value="Sensor-like_sf"/>
</dbReference>
<keyword evidence="6" id="KW-1185">Reference proteome</keyword>
<dbReference type="SUPFAM" id="SSF58104">
    <property type="entry name" value="Methyl-accepting chemotaxis protein (MCP) signaling domain"/>
    <property type="match status" value="1"/>
</dbReference>
<dbReference type="CDD" id="cd12912">
    <property type="entry name" value="PDC2_MCP_like"/>
    <property type="match status" value="1"/>
</dbReference>
<evidence type="ECO:0000313" key="5">
    <source>
        <dbReference type="EMBL" id="RVT62765.1"/>
    </source>
</evidence>
<keyword evidence="3" id="KW-1133">Transmembrane helix</keyword>
<dbReference type="GO" id="GO:0016020">
    <property type="term" value="C:membrane"/>
    <property type="evidence" value="ECO:0007669"/>
    <property type="project" value="InterPro"/>
</dbReference>
<dbReference type="Pfam" id="PF22673">
    <property type="entry name" value="MCP-like_PDC_1"/>
    <property type="match status" value="1"/>
</dbReference>
<keyword evidence="3" id="KW-0472">Membrane</keyword>
<proteinExistence type="predicted"/>
<evidence type="ECO:0000256" key="1">
    <source>
        <dbReference type="ARBA" id="ARBA00023224"/>
    </source>
</evidence>
<protein>
    <submittedName>
        <fullName evidence="5">Methyl-accepting chemotaxis protein</fullName>
    </submittedName>
</protein>
<dbReference type="SUPFAM" id="SSF103190">
    <property type="entry name" value="Sensory domain-like"/>
    <property type="match status" value="1"/>
</dbReference>
<dbReference type="InterPro" id="IPR004089">
    <property type="entry name" value="MCPsignal_dom"/>
</dbReference>
<reference evidence="5 6" key="1">
    <citation type="submission" date="2019-01" db="EMBL/GenBank/DDBJ databases">
        <title>Bacillus sp. M5HDSG1-1, whole genome shotgun sequence.</title>
        <authorList>
            <person name="Tuo L."/>
        </authorList>
    </citation>
    <scope>NUCLEOTIDE SEQUENCE [LARGE SCALE GENOMIC DNA]</scope>
    <source>
        <strain evidence="5 6">M5HDSG1-1</strain>
    </source>
</reference>
<comment type="caution">
    <text evidence="5">The sequence shown here is derived from an EMBL/GenBank/DDBJ whole genome shotgun (WGS) entry which is preliminary data.</text>
</comment>
<feature type="domain" description="Methyl-accepting transducer" evidence="4">
    <location>
        <begin position="400"/>
        <end position="650"/>
    </location>
</feature>
<evidence type="ECO:0000256" key="3">
    <source>
        <dbReference type="SAM" id="Phobius"/>
    </source>
</evidence>
<dbReference type="PANTHER" id="PTHR32089">
    <property type="entry name" value="METHYL-ACCEPTING CHEMOTAXIS PROTEIN MCPB"/>
    <property type="match status" value="1"/>
</dbReference>
<feature type="transmembrane region" description="Helical" evidence="3">
    <location>
        <begin position="12"/>
        <end position="36"/>
    </location>
</feature>
<name>A0A3S2X367_9BACI</name>